<keyword evidence="3" id="KW-1003">Cell membrane</keyword>
<dbReference type="PANTHER" id="PTHR43005">
    <property type="entry name" value="BLR7065 PROTEIN"/>
    <property type="match status" value="1"/>
</dbReference>
<dbReference type="Pfam" id="PF00528">
    <property type="entry name" value="BPD_transp_1"/>
    <property type="match status" value="1"/>
</dbReference>
<accession>A0A2S5E8T3</accession>
<dbReference type="Gene3D" id="1.10.3720.10">
    <property type="entry name" value="MetI-like"/>
    <property type="match status" value="1"/>
</dbReference>
<gene>
    <name evidence="9" type="ORF">AA81_13400</name>
</gene>
<keyword evidence="2 7" id="KW-0813">Transport</keyword>
<evidence type="ECO:0000256" key="5">
    <source>
        <dbReference type="ARBA" id="ARBA00022989"/>
    </source>
</evidence>
<dbReference type="GO" id="GO:0005886">
    <property type="term" value="C:plasma membrane"/>
    <property type="evidence" value="ECO:0007669"/>
    <property type="project" value="UniProtKB-SubCell"/>
</dbReference>
<dbReference type="SUPFAM" id="SSF161098">
    <property type="entry name" value="MetI-like"/>
    <property type="match status" value="1"/>
</dbReference>
<feature type="transmembrane region" description="Helical" evidence="7">
    <location>
        <begin position="165"/>
        <end position="184"/>
    </location>
</feature>
<evidence type="ECO:0000313" key="9">
    <source>
        <dbReference type="EMBL" id="POZ89580.1"/>
    </source>
</evidence>
<evidence type="ECO:0000256" key="7">
    <source>
        <dbReference type="RuleBase" id="RU363032"/>
    </source>
</evidence>
<proteinExistence type="inferred from homology"/>
<feature type="transmembrane region" description="Helical" evidence="7">
    <location>
        <begin position="205"/>
        <end position="223"/>
    </location>
</feature>
<dbReference type="EMBL" id="JALY01000323">
    <property type="protein sequence ID" value="POZ89580.1"/>
    <property type="molecule type" value="Genomic_DNA"/>
</dbReference>
<feature type="transmembrane region" description="Helical" evidence="7">
    <location>
        <begin position="71"/>
        <end position="93"/>
    </location>
</feature>
<evidence type="ECO:0000256" key="2">
    <source>
        <dbReference type="ARBA" id="ARBA00022448"/>
    </source>
</evidence>
<evidence type="ECO:0000256" key="6">
    <source>
        <dbReference type="ARBA" id="ARBA00023136"/>
    </source>
</evidence>
<evidence type="ECO:0000256" key="4">
    <source>
        <dbReference type="ARBA" id="ARBA00022692"/>
    </source>
</evidence>
<keyword evidence="10" id="KW-1185">Reference proteome</keyword>
<keyword evidence="4 7" id="KW-0812">Transmembrane</keyword>
<keyword evidence="6 7" id="KW-0472">Membrane</keyword>
<evidence type="ECO:0000256" key="1">
    <source>
        <dbReference type="ARBA" id="ARBA00004651"/>
    </source>
</evidence>
<feature type="transmembrane region" description="Helical" evidence="7">
    <location>
        <begin position="262"/>
        <end position="284"/>
    </location>
</feature>
<comment type="caution">
    <text evidence="9">The sequence shown here is derived from an EMBL/GenBank/DDBJ whole genome shotgun (WGS) entry which is preliminary data.</text>
</comment>
<reference evidence="9 10" key="1">
    <citation type="submission" date="2014-01" db="EMBL/GenBank/DDBJ databases">
        <title>Comparative genomics of Petrotoga.</title>
        <authorList>
            <person name="Chow K."/>
            <person name="Charchuk R."/>
            <person name="Nesbo C.L."/>
        </authorList>
    </citation>
    <scope>NUCLEOTIDE SEQUENCE [LARGE SCALE GENOMIC DNA]</scope>
    <source>
        <strain evidence="9 10">DSM 16923</strain>
    </source>
</reference>
<evidence type="ECO:0000256" key="3">
    <source>
        <dbReference type="ARBA" id="ARBA00022475"/>
    </source>
</evidence>
<dbReference type="CDD" id="cd06261">
    <property type="entry name" value="TM_PBP2"/>
    <property type="match status" value="1"/>
</dbReference>
<dbReference type="InterPro" id="IPR035906">
    <property type="entry name" value="MetI-like_sf"/>
</dbReference>
<protein>
    <recommendedName>
        <fullName evidence="8">ABC transmembrane type-1 domain-containing protein</fullName>
    </recommendedName>
</protein>
<dbReference type="PANTHER" id="PTHR43005:SF2">
    <property type="entry name" value="INTEGRAL MEMBRANE SUGAR TRANSPORT PROTEIN"/>
    <property type="match status" value="1"/>
</dbReference>
<dbReference type="AlphaFoldDB" id="A0A2S5E8T3"/>
<evidence type="ECO:0000313" key="10">
    <source>
        <dbReference type="Proteomes" id="UP000236950"/>
    </source>
</evidence>
<sequence length="293" mass="33220">MKPGRGILLTFILPALLVMFFIALLPFAIAIVMSFTNYNVMYSLEPQFIGFENYINIFTDIRALNALKNTFTFVFFSVAIEFCLALPLSYIIWNTLKNSKFENIMMILIAFPMLIPKVTSGLLWKFLYNPMFGPVNHILNFLGFKSIAFLSRPDLALPSIIFVDIWQWTPFLILIFLSALEALPTSPFEAAMIDGANEFQKFWKLAVPLLKPIFFVAIIFRVIDALRTFDTIYVMTGGGPGIATETVDIYAYLIGISQGGRIAYASSVSIILLIITIILSNLLVRFMYREESF</sequence>
<name>A0A2S5E8T3_9BACT</name>
<dbReference type="PROSITE" id="PS50928">
    <property type="entry name" value="ABC_TM1"/>
    <property type="match status" value="1"/>
</dbReference>
<feature type="domain" description="ABC transmembrane type-1" evidence="8">
    <location>
        <begin position="67"/>
        <end position="283"/>
    </location>
</feature>
<dbReference type="InterPro" id="IPR000515">
    <property type="entry name" value="MetI-like"/>
</dbReference>
<dbReference type="RefSeq" id="WP_103899334.1">
    <property type="nucleotide sequence ID" value="NZ_JALY01000323.1"/>
</dbReference>
<organism evidence="9 10">
    <name type="scientific">Petrotoga halophila DSM 16923</name>
    <dbReference type="NCBI Taxonomy" id="1122953"/>
    <lineage>
        <taxon>Bacteria</taxon>
        <taxon>Thermotogati</taxon>
        <taxon>Thermotogota</taxon>
        <taxon>Thermotogae</taxon>
        <taxon>Petrotogales</taxon>
        <taxon>Petrotogaceae</taxon>
        <taxon>Petrotoga</taxon>
    </lineage>
</organism>
<evidence type="ECO:0000259" key="8">
    <source>
        <dbReference type="PROSITE" id="PS50928"/>
    </source>
</evidence>
<dbReference type="Proteomes" id="UP000236950">
    <property type="component" value="Unassembled WGS sequence"/>
</dbReference>
<keyword evidence="5 7" id="KW-1133">Transmembrane helix</keyword>
<feature type="transmembrane region" description="Helical" evidence="7">
    <location>
        <begin position="105"/>
        <end position="127"/>
    </location>
</feature>
<feature type="transmembrane region" description="Helical" evidence="7">
    <location>
        <begin position="7"/>
        <end position="35"/>
    </location>
</feature>
<comment type="similarity">
    <text evidence="7">Belongs to the binding-protein-dependent transport system permease family.</text>
</comment>
<dbReference type="GO" id="GO:0055085">
    <property type="term" value="P:transmembrane transport"/>
    <property type="evidence" value="ECO:0007669"/>
    <property type="project" value="InterPro"/>
</dbReference>
<comment type="subcellular location">
    <subcellularLocation>
        <location evidence="1 7">Cell membrane</location>
        <topology evidence="1 7">Multi-pass membrane protein</topology>
    </subcellularLocation>
</comment>